<keyword evidence="2" id="KW-0812">Transmembrane</keyword>
<evidence type="ECO:0000313" key="3">
    <source>
        <dbReference type="EMBL" id="EFJ26017.1"/>
    </source>
</evidence>
<evidence type="ECO:0000313" key="4">
    <source>
        <dbReference type="Proteomes" id="UP000001514"/>
    </source>
</evidence>
<dbReference type="KEGG" id="smo:SELMODRAFT_441980"/>
<organism evidence="4">
    <name type="scientific">Selaginella moellendorffii</name>
    <name type="common">Spikemoss</name>
    <dbReference type="NCBI Taxonomy" id="88036"/>
    <lineage>
        <taxon>Eukaryota</taxon>
        <taxon>Viridiplantae</taxon>
        <taxon>Streptophyta</taxon>
        <taxon>Embryophyta</taxon>
        <taxon>Tracheophyta</taxon>
        <taxon>Lycopodiopsida</taxon>
        <taxon>Selaginellales</taxon>
        <taxon>Selaginellaceae</taxon>
        <taxon>Selaginella</taxon>
    </lineage>
</organism>
<keyword evidence="2" id="KW-1133">Transmembrane helix</keyword>
<protein>
    <submittedName>
        <fullName evidence="3">Uncharacterized protein</fullName>
    </submittedName>
</protein>
<dbReference type="Proteomes" id="UP000001514">
    <property type="component" value="Unassembled WGS sequence"/>
</dbReference>
<gene>
    <name evidence="3" type="ORF">SELMODRAFT_441980</name>
</gene>
<evidence type="ECO:0000256" key="1">
    <source>
        <dbReference type="SAM" id="MobiDB-lite"/>
    </source>
</evidence>
<sequence length="633" mass="68736">MVFVSVEARPRIHIPLTTHRFAAHKSEGAGETSDSGTDAAVRISTLDERQCCKFMPLAMPATKSSSKLRSFKRISRNSISSSASGHSHDLGSGKSDENAADWINSAVKDPLVEIDPVTMEQLLKNRGVDSSAGSTTPVAISPQPLWQLFSSPAPQGFGSVLLALGATIFVASLATVGYLMRNRSQGIEKVNSSKDGIFFQGGKSLAVVDPGLDDPSYLSDEERRLDLQSIVDGGGDGSSESDGVGDASREEIFATPSELKHQSSSEGGEIFFKENTGKLEFEDLKVQEPASFSDEVTTSSEDHEDRTRGFEGFEASGSKGSSDLEEDMVTPEVVVAAAIAATASLSREFQRAITEKRQEAHVESLEEILVAEMDESSESSESEDDVLTNDIVRDVLADLAALEAMEREKAAMNRVGSLDGARNTWGDDELKAVEKARDGLDEATSTASELYGSSRVDDKVLARQSLRRQEKAIPSYKSNDGVQTVDYGDTHKGHETKQGEELGRIHSSDDSQEKEVLSLKAYPSADVDVEKLSYAPGQHSRDNMIYKDYKEEIKKIVQAIVPAVAVGAGAISMINGVDAALEMVGFAATTSFVWYDLLWAETRQNLYKDFQGIKNHKELLQFLRSKKIVQPKV</sequence>
<feature type="region of interest" description="Disordered" evidence="1">
    <location>
        <begin position="287"/>
        <end position="325"/>
    </location>
</feature>
<feature type="transmembrane region" description="Helical" evidence="2">
    <location>
        <begin position="157"/>
        <end position="179"/>
    </location>
</feature>
<name>D8RPD0_SELML</name>
<dbReference type="AlphaFoldDB" id="D8RPD0"/>
<dbReference type="InParanoid" id="D8RPD0"/>
<evidence type="ECO:0000256" key="2">
    <source>
        <dbReference type="SAM" id="Phobius"/>
    </source>
</evidence>
<feature type="region of interest" description="Disordered" evidence="1">
    <location>
        <begin position="490"/>
        <end position="510"/>
    </location>
</feature>
<dbReference type="HOGENOM" id="CLU_432396_0_0_1"/>
<dbReference type="EMBL" id="GL377585">
    <property type="protein sequence ID" value="EFJ26017.1"/>
    <property type="molecule type" value="Genomic_DNA"/>
</dbReference>
<feature type="compositionally biased region" description="Basic and acidic residues" evidence="1">
    <location>
        <begin position="300"/>
        <end position="311"/>
    </location>
</feature>
<keyword evidence="4" id="KW-1185">Reference proteome</keyword>
<reference evidence="3 4" key="1">
    <citation type="journal article" date="2011" name="Science">
        <title>The Selaginella genome identifies genetic changes associated with the evolution of vascular plants.</title>
        <authorList>
            <person name="Banks J.A."/>
            <person name="Nishiyama T."/>
            <person name="Hasebe M."/>
            <person name="Bowman J.L."/>
            <person name="Gribskov M."/>
            <person name="dePamphilis C."/>
            <person name="Albert V.A."/>
            <person name="Aono N."/>
            <person name="Aoyama T."/>
            <person name="Ambrose B.A."/>
            <person name="Ashton N.W."/>
            <person name="Axtell M.J."/>
            <person name="Barker E."/>
            <person name="Barker M.S."/>
            <person name="Bennetzen J.L."/>
            <person name="Bonawitz N.D."/>
            <person name="Chapple C."/>
            <person name="Cheng C."/>
            <person name="Correa L.G."/>
            <person name="Dacre M."/>
            <person name="DeBarry J."/>
            <person name="Dreyer I."/>
            <person name="Elias M."/>
            <person name="Engstrom E.M."/>
            <person name="Estelle M."/>
            <person name="Feng L."/>
            <person name="Finet C."/>
            <person name="Floyd S.K."/>
            <person name="Frommer W.B."/>
            <person name="Fujita T."/>
            <person name="Gramzow L."/>
            <person name="Gutensohn M."/>
            <person name="Harholt J."/>
            <person name="Hattori M."/>
            <person name="Heyl A."/>
            <person name="Hirai T."/>
            <person name="Hiwatashi Y."/>
            <person name="Ishikawa M."/>
            <person name="Iwata M."/>
            <person name="Karol K.G."/>
            <person name="Koehler B."/>
            <person name="Kolukisaoglu U."/>
            <person name="Kubo M."/>
            <person name="Kurata T."/>
            <person name="Lalonde S."/>
            <person name="Li K."/>
            <person name="Li Y."/>
            <person name="Litt A."/>
            <person name="Lyons E."/>
            <person name="Manning G."/>
            <person name="Maruyama T."/>
            <person name="Michael T.P."/>
            <person name="Mikami K."/>
            <person name="Miyazaki S."/>
            <person name="Morinaga S."/>
            <person name="Murata T."/>
            <person name="Mueller-Roeber B."/>
            <person name="Nelson D.R."/>
            <person name="Obara M."/>
            <person name="Oguri Y."/>
            <person name="Olmstead R.G."/>
            <person name="Onodera N."/>
            <person name="Petersen B.L."/>
            <person name="Pils B."/>
            <person name="Prigge M."/>
            <person name="Rensing S.A."/>
            <person name="Riano-Pachon D.M."/>
            <person name="Roberts A.W."/>
            <person name="Sato Y."/>
            <person name="Scheller H.V."/>
            <person name="Schulz B."/>
            <person name="Schulz C."/>
            <person name="Shakirov E.V."/>
            <person name="Shibagaki N."/>
            <person name="Shinohara N."/>
            <person name="Shippen D.E."/>
            <person name="Soerensen I."/>
            <person name="Sotooka R."/>
            <person name="Sugimoto N."/>
            <person name="Sugita M."/>
            <person name="Sumikawa N."/>
            <person name="Tanurdzic M."/>
            <person name="Theissen G."/>
            <person name="Ulvskov P."/>
            <person name="Wakazuki S."/>
            <person name="Weng J.K."/>
            <person name="Willats W.W."/>
            <person name="Wipf D."/>
            <person name="Wolf P.G."/>
            <person name="Yang L."/>
            <person name="Zimmer A.D."/>
            <person name="Zhu Q."/>
            <person name="Mitros T."/>
            <person name="Hellsten U."/>
            <person name="Loque D."/>
            <person name="Otillar R."/>
            <person name="Salamov A."/>
            <person name="Schmutz J."/>
            <person name="Shapiro H."/>
            <person name="Lindquist E."/>
            <person name="Lucas S."/>
            <person name="Rokhsar D."/>
            <person name="Grigoriev I.V."/>
        </authorList>
    </citation>
    <scope>NUCLEOTIDE SEQUENCE [LARGE SCALE GENOMIC DNA]</scope>
</reference>
<dbReference type="Gramene" id="EFJ26017">
    <property type="protein sequence ID" value="EFJ26017"/>
    <property type="gene ID" value="SELMODRAFT_441980"/>
</dbReference>
<proteinExistence type="predicted"/>
<dbReference type="eggNOG" id="ENOG502SGP1">
    <property type="taxonomic scope" value="Eukaryota"/>
</dbReference>
<keyword evidence="2" id="KW-0472">Membrane</keyword>
<accession>D8RPD0</accession>